<comment type="similarity">
    <text evidence="1">Belongs to the 4-hydroxybenzoyl-CoA thioesterase family.</text>
</comment>
<dbReference type="PANTHER" id="PTHR31793">
    <property type="entry name" value="4-HYDROXYBENZOYL-COA THIOESTERASE FAMILY MEMBER"/>
    <property type="match status" value="1"/>
</dbReference>
<dbReference type="GO" id="GO:0016297">
    <property type="term" value="F:fatty acyl-[ACP] hydrolase activity"/>
    <property type="evidence" value="ECO:0007669"/>
    <property type="project" value="TreeGrafter"/>
</dbReference>
<evidence type="ECO:0000256" key="2">
    <source>
        <dbReference type="ARBA" id="ARBA00022801"/>
    </source>
</evidence>
<evidence type="ECO:0000313" key="3">
    <source>
        <dbReference type="Proteomes" id="UP000504608"/>
    </source>
</evidence>
<reference evidence="4" key="1">
    <citation type="submission" date="2025-08" db="UniProtKB">
        <authorList>
            <consortium name="RefSeq"/>
        </authorList>
    </citation>
    <scope>IDENTIFICATION</scope>
    <source>
        <tissue evidence="4">Young leaves</tissue>
    </source>
</reference>
<dbReference type="InterPro" id="IPR029069">
    <property type="entry name" value="HotDog_dom_sf"/>
</dbReference>
<organism evidence="3 4">
    <name type="scientific">Cucurbita maxima</name>
    <name type="common">Pumpkin</name>
    <name type="synonym">Winter squash</name>
    <dbReference type="NCBI Taxonomy" id="3661"/>
    <lineage>
        <taxon>Eukaryota</taxon>
        <taxon>Viridiplantae</taxon>
        <taxon>Streptophyta</taxon>
        <taxon>Embryophyta</taxon>
        <taxon>Tracheophyta</taxon>
        <taxon>Spermatophyta</taxon>
        <taxon>Magnoliopsida</taxon>
        <taxon>eudicotyledons</taxon>
        <taxon>Gunneridae</taxon>
        <taxon>Pentapetalae</taxon>
        <taxon>rosids</taxon>
        <taxon>fabids</taxon>
        <taxon>Cucurbitales</taxon>
        <taxon>Cucurbitaceae</taxon>
        <taxon>Cucurbiteae</taxon>
        <taxon>Cucurbita</taxon>
    </lineage>
</organism>
<dbReference type="KEGG" id="cmax:111467362"/>
<proteinExistence type="inferred from homology"/>
<dbReference type="RefSeq" id="XP_022967991.1">
    <property type="nucleotide sequence ID" value="XM_023112223.1"/>
</dbReference>
<keyword evidence="3" id="KW-1185">Reference proteome</keyword>
<dbReference type="PANTHER" id="PTHR31793:SF27">
    <property type="entry name" value="NOVEL THIOESTERASE SUPERFAMILY DOMAIN AND SAPOSIN A-TYPE DOMAIN CONTAINING PROTEIN (0610012H03RIK)"/>
    <property type="match status" value="1"/>
</dbReference>
<dbReference type="OrthoDB" id="588330at2759"/>
<dbReference type="SUPFAM" id="SSF54637">
    <property type="entry name" value="Thioesterase/thiol ester dehydrase-isomerase"/>
    <property type="match status" value="1"/>
</dbReference>
<gene>
    <name evidence="4" type="primary">LOC111467362</name>
</gene>
<accession>A0A6J1HTM2</accession>
<dbReference type="GeneID" id="111467362"/>
<dbReference type="Pfam" id="PF13279">
    <property type="entry name" value="4HBT_2"/>
    <property type="match status" value="1"/>
</dbReference>
<keyword evidence="2" id="KW-0378">Hydrolase</keyword>
<protein>
    <submittedName>
        <fullName evidence="4">Acyl-acyl carrier protein thioesterase ATL4, chloroplastic-like</fullName>
    </submittedName>
</protein>
<dbReference type="InterPro" id="IPR050563">
    <property type="entry name" value="4-hydroxybenzoyl-CoA_TE"/>
</dbReference>
<name>A0A6J1HTM2_CUCMA</name>
<dbReference type="GO" id="GO:0009507">
    <property type="term" value="C:chloroplast"/>
    <property type="evidence" value="ECO:0007669"/>
    <property type="project" value="TreeGrafter"/>
</dbReference>
<dbReference type="CDD" id="cd00586">
    <property type="entry name" value="4HBT"/>
    <property type="match status" value="1"/>
</dbReference>
<dbReference type="Gene3D" id="3.10.129.10">
    <property type="entry name" value="Hotdog Thioesterase"/>
    <property type="match status" value="1"/>
</dbReference>
<sequence length="191" mass="21951">MLSPRTFDLSTNTAIQPNPSRMVGFIVYEMKVGDCELDQYGVVNNAVYSDYCYCAHHEWLNSIDVSLDAITCDGESLALSETSLKFLSSLRSGGRFVLKMRFLDISKARIYIEHKIFKLPNMEAILEAQVTRVWLNKNHRPMQIPQKYLSKFAQFIHDHNQSNRSTVGIKDDNKDGAKFAQVMNRRVAYYV</sequence>
<evidence type="ECO:0000313" key="4">
    <source>
        <dbReference type="RefSeq" id="XP_022967991.1"/>
    </source>
</evidence>
<evidence type="ECO:0000256" key="1">
    <source>
        <dbReference type="ARBA" id="ARBA00005953"/>
    </source>
</evidence>
<dbReference type="Proteomes" id="UP000504608">
    <property type="component" value="Unplaced"/>
</dbReference>
<dbReference type="AlphaFoldDB" id="A0A6J1HTM2"/>